<dbReference type="PANTHER" id="PTHR34351:SF2">
    <property type="entry name" value="DUF58 DOMAIN-CONTAINING PROTEIN"/>
    <property type="match status" value="1"/>
</dbReference>
<feature type="transmembrane region" description="Helical" evidence="1">
    <location>
        <begin position="12"/>
        <end position="30"/>
    </location>
</feature>
<comment type="caution">
    <text evidence="2">The sequence shown here is derived from an EMBL/GenBank/DDBJ whole genome shotgun (WGS) entry which is preliminary data.</text>
</comment>
<evidence type="ECO:0008006" key="4">
    <source>
        <dbReference type="Google" id="ProtNLM"/>
    </source>
</evidence>
<keyword evidence="1" id="KW-0472">Membrane</keyword>
<keyword evidence="1" id="KW-1133">Transmembrane helix</keyword>
<reference evidence="2" key="2">
    <citation type="submission" date="2020-09" db="EMBL/GenBank/DDBJ databases">
        <authorList>
            <person name="Sun Q."/>
            <person name="Zhou Y."/>
        </authorList>
    </citation>
    <scope>NUCLEOTIDE SEQUENCE</scope>
    <source>
        <strain evidence="2">CGMCC 1.12777</strain>
    </source>
</reference>
<dbReference type="RefSeq" id="WP_188496723.1">
    <property type="nucleotide sequence ID" value="NZ_BMFV01000008.1"/>
</dbReference>
<organism evidence="2 3">
    <name type="scientific">Pullulanibacillus pueri</name>
    <dbReference type="NCBI Taxonomy" id="1437324"/>
    <lineage>
        <taxon>Bacteria</taxon>
        <taxon>Bacillati</taxon>
        <taxon>Bacillota</taxon>
        <taxon>Bacilli</taxon>
        <taxon>Bacillales</taxon>
        <taxon>Sporolactobacillaceae</taxon>
        <taxon>Pullulanibacillus</taxon>
    </lineage>
</organism>
<reference evidence="2" key="1">
    <citation type="journal article" date="2014" name="Int. J. Syst. Evol. Microbiol.">
        <title>Complete genome sequence of Corynebacterium casei LMG S-19264T (=DSM 44701T), isolated from a smear-ripened cheese.</title>
        <authorList>
            <consortium name="US DOE Joint Genome Institute (JGI-PGF)"/>
            <person name="Walter F."/>
            <person name="Albersmeier A."/>
            <person name="Kalinowski J."/>
            <person name="Ruckert C."/>
        </authorList>
    </citation>
    <scope>NUCLEOTIDE SEQUENCE</scope>
    <source>
        <strain evidence="2">CGMCC 1.12777</strain>
    </source>
</reference>
<name>A0A8J3EM74_9BACL</name>
<evidence type="ECO:0000313" key="2">
    <source>
        <dbReference type="EMBL" id="GGH79414.1"/>
    </source>
</evidence>
<protein>
    <recommendedName>
        <fullName evidence="4">DUF58 domain-containing protein</fullName>
    </recommendedName>
</protein>
<keyword evidence="1" id="KW-0812">Transmembrane</keyword>
<keyword evidence="3" id="KW-1185">Reference proteome</keyword>
<sequence length="391" mass="44525">MMGRGSGIASTIIDGFVWFGGALLIFSLLIGQSLLFFAAAFLLVLGVYPRLYLNYIVQHFGLLNDKEKLRLSQGEKGRLHLVFENSSRLPIVNAELFFSLDKNVTVLNIPRRPYALHLFMPPKQTTEVTLEIEAVARGVVKMKELKVVVHDPLHLASITLSTGFVKKEIVVYPKSQAVTGLDQLILPIEGDQTHQHSLYEDRTSPVGTRSYVPTDPIKNVHWKASARTGQLQTKIFDKTMGMIWTFVIFLDMYGKKGQKERLEEELSRVTAICQIAQKQGVDFELYVNTRTVGQGMFMKLPPGHGSIQLVKAMEFLAFINTNQLKTPPPYIIRDINQEMRQKRLIIMMDHTNQALTSEMRQKWRKKGHRVFTLEAEGILSPIGIRRERYVE</sequence>
<evidence type="ECO:0000313" key="3">
    <source>
        <dbReference type="Proteomes" id="UP000656813"/>
    </source>
</evidence>
<gene>
    <name evidence="2" type="ORF">GCM10007096_14300</name>
</gene>
<accession>A0A8J3EM74</accession>
<dbReference type="Proteomes" id="UP000656813">
    <property type="component" value="Unassembled WGS sequence"/>
</dbReference>
<dbReference type="EMBL" id="BMFV01000008">
    <property type="protein sequence ID" value="GGH79414.1"/>
    <property type="molecule type" value="Genomic_DNA"/>
</dbReference>
<feature type="transmembrane region" description="Helical" evidence="1">
    <location>
        <begin position="36"/>
        <end position="53"/>
    </location>
</feature>
<evidence type="ECO:0000256" key="1">
    <source>
        <dbReference type="SAM" id="Phobius"/>
    </source>
</evidence>
<dbReference type="PANTHER" id="PTHR34351">
    <property type="entry name" value="SLR1927 PROTEIN-RELATED"/>
    <property type="match status" value="1"/>
</dbReference>
<proteinExistence type="predicted"/>
<dbReference type="AlphaFoldDB" id="A0A8J3EM74"/>